<comment type="function">
    <text evidence="6">One of the primary rRNA binding proteins, it binds specifically to the 5'-end of 16S ribosomal RNA.</text>
</comment>
<comment type="caution">
    <text evidence="7">The sequence shown here is derived from an EMBL/GenBank/DDBJ whole genome shotgun (WGS) entry which is preliminary data.</text>
</comment>
<keyword evidence="5 6" id="KW-0687">Ribonucleoprotein</keyword>
<proteinExistence type="inferred from homology"/>
<dbReference type="Proteomes" id="UP000177932">
    <property type="component" value="Unassembled WGS sequence"/>
</dbReference>
<dbReference type="EMBL" id="MHOD01000001">
    <property type="protein sequence ID" value="OGZ58785.1"/>
    <property type="molecule type" value="Genomic_DNA"/>
</dbReference>
<keyword evidence="2 6" id="KW-0699">rRNA-binding</keyword>
<sequence length="80" mass="9589">MKRLKGTIVSDKMNKTVVVEVSRLKKHPKYERRFRVTKKYKAHDPENKHKIGEIVVIEETRPISKYKRWRIVEFAVPEGK</sequence>
<evidence type="ECO:0000313" key="8">
    <source>
        <dbReference type="Proteomes" id="UP000177932"/>
    </source>
</evidence>
<organism evidence="7 8">
    <name type="scientific">Candidatus Spechtbacteria bacterium RIFCSPHIGHO2_01_FULL_43_30</name>
    <dbReference type="NCBI Taxonomy" id="1802158"/>
    <lineage>
        <taxon>Bacteria</taxon>
        <taxon>Candidatus Spechtiibacteriota</taxon>
    </lineage>
</organism>
<name>A0A1G2H8G5_9BACT</name>
<dbReference type="GO" id="GO:0003735">
    <property type="term" value="F:structural constituent of ribosome"/>
    <property type="evidence" value="ECO:0007669"/>
    <property type="project" value="UniProtKB-UniRule"/>
</dbReference>
<comment type="subunit">
    <text evidence="6">Part of the 30S ribosomal subunit.</text>
</comment>
<reference evidence="7 8" key="1">
    <citation type="journal article" date="2016" name="Nat. Commun.">
        <title>Thousands of microbial genomes shed light on interconnected biogeochemical processes in an aquifer system.</title>
        <authorList>
            <person name="Anantharaman K."/>
            <person name="Brown C.T."/>
            <person name="Hug L.A."/>
            <person name="Sharon I."/>
            <person name="Castelle C.J."/>
            <person name="Probst A.J."/>
            <person name="Thomas B.C."/>
            <person name="Singh A."/>
            <person name="Wilkins M.J."/>
            <person name="Karaoz U."/>
            <person name="Brodie E.L."/>
            <person name="Williams K.H."/>
            <person name="Hubbard S.S."/>
            <person name="Banfield J.F."/>
        </authorList>
    </citation>
    <scope>NUCLEOTIDE SEQUENCE [LARGE SCALE GENOMIC DNA]</scope>
</reference>
<comment type="similarity">
    <text evidence="1 6">Belongs to the universal ribosomal protein uS17 family.</text>
</comment>
<evidence type="ECO:0000256" key="5">
    <source>
        <dbReference type="ARBA" id="ARBA00023274"/>
    </source>
</evidence>
<dbReference type="STRING" id="1802158.A2827_00690"/>
<dbReference type="InterPro" id="IPR000266">
    <property type="entry name" value="Ribosomal_uS17"/>
</dbReference>
<dbReference type="InterPro" id="IPR012340">
    <property type="entry name" value="NA-bd_OB-fold"/>
</dbReference>
<dbReference type="InterPro" id="IPR019984">
    <property type="entry name" value="Ribosomal_uS17_bact/chlr"/>
</dbReference>
<keyword evidence="4 6" id="KW-0689">Ribosomal protein</keyword>
<dbReference type="SUPFAM" id="SSF50249">
    <property type="entry name" value="Nucleic acid-binding proteins"/>
    <property type="match status" value="1"/>
</dbReference>
<dbReference type="PANTHER" id="PTHR10744:SF1">
    <property type="entry name" value="SMALL RIBOSOMAL SUBUNIT PROTEIN US17M"/>
    <property type="match status" value="1"/>
</dbReference>
<keyword evidence="3 6" id="KW-0694">RNA-binding</keyword>
<dbReference type="CDD" id="cd00364">
    <property type="entry name" value="Ribosomal_uS17"/>
    <property type="match status" value="1"/>
</dbReference>
<dbReference type="AlphaFoldDB" id="A0A1G2H8G5"/>
<dbReference type="PRINTS" id="PR00973">
    <property type="entry name" value="RIBOSOMALS17"/>
</dbReference>
<evidence type="ECO:0000256" key="4">
    <source>
        <dbReference type="ARBA" id="ARBA00022980"/>
    </source>
</evidence>
<dbReference type="PANTHER" id="PTHR10744">
    <property type="entry name" value="40S RIBOSOMAL PROTEIN S11 FAMILY MEMBER"/>
    <property type="match status" value="1"/>
</dbReference>
<evidence type="ECO:0000256" key="3">
    <source>
        <dbReference type="ARBA" id="ARBA00022884"/>
    </source>
</evidence>
<dbReference type="Gene3D" id="2.40.50.140">
    <property type="entry name" value="Nucleic acid-binding proteins"/>
    <property type="match status" value="1"/>
</dbReference>
<dbReference type="NCBIfam" id="TIGR03635">
    <property type="entry name" value="uS17_bact"/>
    <property type="match status" value="1"/>
</dbReference>
<dbReference type="GO" id="GO:0019843">
    <property type="term" value="F:rRNA binding"/>
    <property type="evidence" value="ECO:0007669"/>
    <property type="project" value="UniProtKB-UniRule"/>
</dbReference>
<evidence type="ECO:0000313" key="7">
    <source>
        <dbReference type="EMBL" id="OGZ58785.1"/>
    </source>
</evidence>
<evidence type="ECO:0000256" key="1">
    <source>
        <dbReference type="ARBA" id="ARBA00010254"/>
    </source>
</evidence>
<gene>
    <name evidence="6" type="primary">rpsQ</name>
    <name evidence="7" type="ORF">A2827_00690</name>
</gene>
<evidence type="ECO:0000256" key="2">
    <source>
        <dbReference type="ARBA" id="ARBA00022730"/>
    </source>
</evidence>
<protein>
    <recommendedName>
        <fullName evidence="6">Small ribosomal subunit protein uS17</fullName>
    </recommendedName>
</protein>
<dbReference type="Pfam" id="PF00366">
    <property type="entry name" value="Ribosomal_S17"/>
    <property type="match status" value="1"/>
</dbReference>
<evidence type="ECO:0000256" key="6">
    <source>
        <dbReference type="HAMAP-Rule" id="MF_01345"/>
    </source>
</evidence>
<accession>A0A1G2H8G5</accession>
<dbReference type="GO" id="GO:0006412">
    <property type="term" value="P:translation"/>
    <property type="evidence" value="ECO:0007669"/>
    <property type="project" value="UniProtKB-UniRule"/>
</dbReference>
<dbReference type="HAMAP" id="MF_01345_B">
    <property type="entry name" value="Ribosomal_uS17_B"/>
    <property type="match status" value="1"/>
</dbReference>
<dbReference type="NCBIfam" id="NF004123">
    <property type="entry name" value="PRK05610.1"/>
    <property type="match status" value="1"/>
</dbReference>
<dbReference type="GO" id="GO:0022627">
    <property type="term" value="C:cytosolic small ribosomal subunit"/>
    <property type="evidence" value="ECO:0007669"/>
    <property type="project" value="UniProtKB-UniRule"/>
</dbReference>